<name>A0A179HQL8_PURLI</name>
<gene>
    <name evidence="4" type="ORF">VFPFJ_03499</name>
</gene>
<reference evidence="4 5" key="1">
    <citation type="submission" date="2016-02" db="EMBL/GenBank/DDBJ databases">
        <title>Biosynthesis of antibiotic leucinostatins and their inhibition on Phytophthora in bio-control Purpureocillium lilacinum.</title>
        <authorList>
            <person name="Wang G."/>
            <person name="Liu Z."/>
            <person name="Lin R."/>
            <person name="Li E."/>
            <person name="Mao Z."/>
            <person name="Ling J."/>
            <person name="Yin W."/>
            <person name="Xie B."/>
        </authorList>
    </citation>
    <scope>NUCLEOTIDE SEQUENCE [LARGE SCALE GENOMIC DNA]</scope>
    <source>
        <strain evidence="4">PLFJ-1</strain>
    </source>
</reference>
<organism evidence="4 5">
    <name type="scientific">Purpureocillium lilacinum</name>
    <name type="common">Paecilomyces lilacinus</name>
    <dbReference type="NCBI Taxonomy" id="33203"/>
    <lineage>
        <taxon>Eukaryota</taxon>
        <taxon>Fungi</taxon>
        <taxon>Dikarya</taxon>
        <taxon>Ascomycota</taxon>
        <taxon>Pezizomycotina</taxon>
        <taxon>Sordariomycetes</taxon>
        <taxon>Hypocreomycetidae</taxon>
        <taxon>Hypocreales</taxon>
        <taxon>Ophiocordycipitaceae</taxon>
        <taxon>Purpureocillium</taxon>
    </lineage>
</organism>
<evidence type="ECO:0000256" key="3">
    <source>
        <dbReference type="SAM" id="MobiDB-lite"/>
    </source>
</evidence>
<proteinExistence type="inferred from homology"/>
<dbReference type="GeneID" id="28885630"/>
<dbReference type="OMA" id="KGAPYID"/>
<dbReference type="AlphaFoldDB" id="A0A179HQL8"/>
<evidence type="ECO:0000313" key="5">
    <source>
        <dbReference type="Proteomes" id="UP000078340"/>
    </source>
</evidence>
<comment type="similarity">
    <text evidence="1">Belongs to the bacterial ribosomal protein bL21 family.</text>
</comment>
<comment type="caution">
    <text evidence="4">The sequence shown here is derived from an EMBL/GenBank/DDBJ whole genome shotgun (WGS) entry which is preliminary data.</text>
</comment>
<dbReference type="GO" id="GO:0005762">
    <property type="term" value="C:mitochondrial large ribosomal subunit"/>
    <property type="evidence" value="ECO:0007669"/>
    <property type="project" value="TreeGrafter"/>
</dbReference>
<dbReference type="PANTHER" id="PTHR21349">
    <property type="entry name" value="50S RIBOSOMAL PROTEIN L21"/>
    <property type="match status" value="1"/>
</dbReference>
<accession>A0A179HQL8</accession>
<dbReference type="InterPro" id="IPR036164">
    <property type="entry name" value="bL21-like_sf"/>
</dbReference>
<evidence type="ECO:0000256" key="1">
    <source>
        <dbReference type="ARBA" id="ARBA00008563"/>
    </source>
</evidence>
<dbReference type="Pfam" id="PF00829">
    <property type="entry name" value="Ribosomal_L21p"/>
    <property type="match status" value="1"/>
</dbReference>
<dbReference type="STRING" id="33203.A0A179HQL8"/>
<dbReference type="GO" id="GO:0003735">
    <property type="term" value="F:structural constituent of ribosome"/>
    <property type="evidence" value="ECO:0007669"/>
    <property type="project" value="TreeGrafter"/>
</dbReference>
<evidence type="ECO:0000313" key="4">
    <source>
        <dbReference type="EMBL" id="OAQ91759.1"/>
    </source>
</evidence>
<feature type="compositionally biased region" description="Low complexity" evidence="3">
    <location>
        <begin position="30"/>
        <end position="48"/>
    </location>
</feature>
<dbReference type="InterPro" id="IPR028909">
    <property type="entry name" value="bL21-like"/>
</dbReference>
<dbReference type="EMBL" id="LSBI01000003">
    <property type="protein sequence ID" value="OAQ91759.1"/>
    <property type="molecule type" value="Genomic_DNA"/>
</dbReference>
<dbReference type="PANTHER" id="PTHR21349:SF0">
    <property type="entry name" value="LARGE RIBOSOMAL SUBUNIT PROTEIN BL21M"/>
    <property type="match status" value="1"/>
</dbReference>
<dbReference type="KEGG" id="plj:28885630"/>
<evidence type="ECO:0000256" key="2">
    <source>
        <dbReference type="ARBA" id="ARBA00044129"/>
    </source>
</evidence>
<feature type="region of interest" description="Disordered" evidence="3">
    <location>
        <begin position="25"/>
        <end position="78"/>
    </location>
</feature>
<dbReference type="Proteomes" id="UP000078340">
    <property type="component" value="Unassembled WGS sequence"/>
</dbReference>
<feature type="compositionally biased region" description="Polar residues" evidence="3">
    <location>
        <begin position="65"/>
        <end position="77"/>
    </location>
</feature>
<dbReference type="SUPFAM" id="SSF141091">
    <property type="entry name" value="L21p-like"/>
    <property type="match status" value="1"/>
</dbReference>
<sequence>MSRALLRSVLELRAAAQTTPRRLAPAFVTSSSPSSSPILSSQPPSSCSRRGFNSTTPIVEPVNQPHVNNAPNPTENQVPPLAFKKSHPSPPPAAPVTGDSVRALLPLLAAQPGGHYITVHIHGFPYLVQEGDQVRLPFRMPGVLPGDVLRLNRASVLGSRDYTLKGAPHVDESLFECRATVLGVESEPLRIKVKTKRRQRRKKQAKSKHRYTILRISELTIKTAEEVDEPSV</sequence>
<protein>
    <recommendedName>
        <fullName evidence="2">Large ribosomal subunit protein bL21m</fullName>
    </recommendedName>
</protein>